<comment type="caution">
    <text evidence="1">The sequence shown here is derived from an EMBL/GenBank/DDBJ whole genome shotgun (WGS) entry which is preliminary data.</text>
</comment>
<dbReference type="Proteomes" id="UP001642540">
    <property type="component" value="Unassembled WGS sequence"/>
</dbReference>
<evidence type="ECO:0000313" key="2">
    <source>
        <dbReference type="Proteomes" id="UP001642540"/>
    </source>
</evidence>
<evidence type="ECO:0000313" key="1">
    <source>
        <dbReference type="EMBL" id="CAL8131043.1"/>
    </source>
</evidence>
<proteinExistence type="predicted"/>
<name>A0ABP1RMN3_9HEXA</name>
<keyword evidence="2" id="KW-1185">Reference proteome</keyword>
<protein>
    <submittedName>
        <fullName evidence="1">Uncharacterized protein</fullName>
    </submittedName>
</protein>
<reference evidence="1 2" key="1">
    <citation type="submission" date="2024-08" db="EMBL/GenBank/DDBJ databases">
        <authorList>
            <person name="Cucini C."/>
            <person name="Frati F."/>
        </authorList>
    </citation>
    <scope>NUCLEOTIDE SEQUENCE [LARGE SCALE GENOMIC DNA]</scope>
</reference>
<dbReference type="EMBL" id="CAXLJM020000086">
    <property type="protein sequence ID" value="CAL8131043.1"/>
    <property type="molecule type" value="Genomic_DNA"/>
</dbReference>
<organism evidence="1 2">
    <name type="scientific">Orchesella dallaii</name>
    <dbReference type="NCBI Taxonomy" id="48710"/>
    <lineage>
        <taxon>Eukaryota</taxon>
        <taxon>Metazoa</taxon>
        <taxon>Ecdysozoa</taxon>
        <taxon>Arthropoda</taxon>
        <taxon>Hexapoda</taxon>
        <taxon>Collembola</taxon>
        <taxon>Entomobryomorpha</taxon>
        <taxon>Entomobryoidea</taxon>
        <taxon>Orchesellidae</taxon>
        <taxon>Orchesellinae</taxon>
        <taxon>Orchesella</taxon>
    </lineage>
</organism>
<accession>A0ABP1RMN3</accession>
<gene>
    <name evidence="1" type="ORF">ODALV1_LOCUS24003</name>
</gene>
<sequence length="281" mass="32760">MADESRVGSFTYIHLQTGLRKILELHEIYLNGNKLISLFWKDNKQDEDTVAFYDKKLRIDLFVKDLNGETPREAYEFDDIWKLTSMINVGLISERYKKKAFVMTEEAATAEQNGNEQSYYFTLLRWSDASDWTVPTGMEYLDRMWELNTPNSPLRFVAIHTHKVLVNYHSELKLCMEEEGPTKARNYMQQTGKRVLEAFYGSTNSSIVKQLTITEADDDDGTEGGVFIEFGSQTIRVIKIYEKEYLKNGEPDWDNLWKVSVKIRVSLICEQNIDKLKELLM</sequence>